<dbReference type="PANTHER" id="PTHR48080:SF2">
    <property type="entry name" value="D-GALACTONATE DEHYDRATASE"/>
    <property type="match status" value="1"/>
</dbReference>
<gene>
    <name evidence="3" type="ORF">POJ06DRAFT_282832</name>
</gene>
<dbReference type="InterPro" id="IPR034593">
    <property type="entry name" value="DgoD-like"/>
</dbReference>
<dbReference type="PANTHER" id="PTHR48080">
    <property type="entry name" value="D-GALACTONATE DEHYDRATASE-RELATED"/>
    <property type="match status" value="1"/>
</dbReference>
<protein>
    <recommendedName>
        <fullName evidence="2">Mandelate racemase/muconate lactonizing enzyme N-terminal domain-containing protein</fullName>
    </recommendedName>
</protein>
<evidence type="ECO:0000313" key="3">
    <source>
        <dbReference type="EMBL" id="KAJ8098097.1"/>
    </source>
</evidence>
<comment type="caution">
    <text evidence="3">The sequence shown here is derived from an EMBL/GenBank/DDBJ whole genome shotgun (WGS) entry which is preliminary data.</text>
</comment>
<evidence type="ECO:0000259" key="2">
    <source>
        <dbReference type="Pfam" id="PF02746"/>
    </source>
</evidence>
<dbReference type="Proteomes" id="UP001217417">
    <property type="component" value="Unassembled WGS sequence"/>
</dbReference>
<name>A0AAD7QMJ8_9ASCO</name>
<proteinExistence type="predicted"/>
<dbReference type="GeneID" id="80885229"/>
<feature type="domain" description="Mandelate racemase/muconate lactonizing enzyme N-terminal" evidence="2">
    <location>
        <begin position="3"/>
        <end position="80"/>
    </location>
</feature>
<dbReference type="AlphaFoldDB" id="A0AAD7QMJ8"/>
<evidence type="ECO:0000313" key="4">
    <source>
        <dbReference type="Proteomes" id="UP001217417"/>
    </source>
</evidence>
<dbReference type="EMBL" id="JARPMG010000009">
    <property type="protein sequence ID" value="KAJ8098097.1"/>
    <property type="molecule type" value="Genomic_DNA"/>
</dbReference>
<dbReference type="RefSeq" id="XP_056041547.1">
    <property type="nucleotide sequence ID" value="XM_056190063.1"/>
</dbReference>
<keyword evidence="4" id="KW-1185">Reference proteome</keyword>
<dbReference type="SUPFAM" id="SSF54826">
    <property type="entry name" value="Enolase N-terminal domain-like"/>
    <property type="match status" value="1"/>
</dbReference>
<dbReference type="GO" id="GO:0016829">
    <property type="term" value="F:lyase activity"/>
    <property type="evidence" value="ECO:0007669"/>
    <property type="project" value="UniProtKB-KW"/>
</dbReference>
<dbReference type="InterPro" id="IPR013341">
    <property type="entry name" value="Mandelate_racemase_N_dom"/>
</dbReference>
<dbReference type="Pfam" id="PF02746">
    <property type="entry name" value="MR_MLE_N"/>
    <property type="match status" value="1"/>
</dbReference>
<accession>A0AAD7QMJ8</accession>
<keyword evidence="1" id="KW-0456">Lyase</keyword>
<reference evidence="3" key="1">
    <citation type="submission" date="2023-03" db="EMBL/GenBank/DDBJ databases">
        <title>Near-Complete genome sequence of Lipomyces tetrasporous NRRL Y-64009, an oleaginous yeast capable of growing on lignocellulosic hydrolysates.</title>
        <authorList>
            <consortium name="Lawrence Berkeley National Laboratory"/>
            <person name="Jagtap S.S."/>
            <person name="Liu J.-J."/>
            <person name="Walukiewicz H.E."/>
            <person name="Pangilinan J."/>
            <person name="Lipzen A."/>
            <person name="Ahrendt S."/>
            <person name="Koriabine M."/>
            <person name="Cobaugh K."/>
            <person name="Salamov A."/>
            <person name="Yoshinaga Y."/>
            <person name="Ng V."/>
            <person name="Daum C."/>
            <person name="Grigoriev I.V."/>
            <person name="Slininger P.J."/>
            <person name="Dien B.S."/>
            <person name="Jin Y.-S."/>
            <person name="Rao C.V."/>
        </authorList>
    </citation>
    <scope>NUCLEOTIDE SEQUENCE</scope>
    <source>
        <strain evidence="3">NRRL Y-64009</strain>
    </source>
</reference>
<organism evidence="3 4">
    <name type="scientific">Lipomyces tetrasporus</name>
    <dbReference type="NCBI Taxonomy" id="54092"/>
    <lineage>
        <taxon>Eukaryota</taxon>
        <taxon>Fungi</taxon>
        <taxon>Dikarya</taxon>
        <taxon>Ascomycota</taxon>
        <taxon>Saccharomycotina</taxon>
        <taxon>Lipomycetes</taxon>
        <taxon>Lipomycetales</taxon>
        <taxon>Lipomycetaceae</taxon>
        <taxon>Lipomyces</taxon>
    </lineage>
</organism>
<evidence type="ECO:0000256" key="1">
    <source>
        <dbReference type="ARBA" id="ARBA00023239"/>
    </source>
</evidence>
<sequence>MAVSLVKVETEMGIVGWGGTTVEGHSEAVEGAERLIGWEAANVEDICKSFYRGGEVLMSALAGLDIALWDIKGKTLGVSAQDRKGQGFTTVTTNAVESGISSPDGLKLPLECIKGVRSIGIDVGLEFHGRLHKTMAKQLARMPLLPDHIDELSKLYQQTTTCGECRLP</sequence>
<dbReference type="InterPro" id="IPR029017">
    <property type="entry name" value="Enolase-like_N"/>
</dbReference>
<dbReference type="Gene3D" id="3.30.390.10">
    <property type="entry name" value="Enolase-like, N-terminal domain"/>
    <property type="match status" value="1"/>
</dbReference>